<dbReference type="Proteomes" id="UP000433181">
    <property type="component" value="Unassembled WGS sequence"/>
</dbReference>
<dbReference type="InterPro" id="IPR027417">
    <property type="entry name" value="P-loop_NTPase"/>
</dbReference>
<evidence type="ECO:0000256" key="10">
    <source>
        <dbReference type="ARBA" id="ARBA00023204"/>
    </source>
</evidence>
<dbReference type="Pfam" id="PF17191">
    <property type="entry name" value="RecG_wedge"/>
    <property type="match status" value="1"/>
</dbReference>
<dbReference type="Pfam" id="PF00271">
    <property type="entry name" value="Helicase_C"/>
    <property type="match status" value="1"/>
</dbReference>
<reference evidence="18 19" key="1">
    <citation type="submission" date="2019-08" db="EMBL/GenBank/DDBJ databases">
        <title>In-depth cultivation of the pig gut microbiome towards novel bacterial diversity and tailored functional studies.</title>
        <authorList>
            <person name="Wylensek D."/>
            <person name="Hitch T.C.A."/>
            <person name="Clavel T."/>
        </authorList>
    </citation>
    <scope>NUCLEOTIDE SEQUENCE [LARGE SCALE GENOMIC DNA]</scope>
    <source>
        <strain evidence="18 19">WCA-693-APC-5D-A</strain>
    </source>
</reference>
<comment type="caution">
    <text evidence="18">The sequence shown here is derived from an EMBL/GenBank/DDBJ whole genome shotgun (WGS) entry which is preliminary data.</text>
</comment>
<dbReference type="CDD" id="cd17992">
    <property type="entry name" value="DEXHc_RecG"/>
    <property type="match status" value="1"/>
</dbReference>
<evidence type="ECO:0000256" key="8">
    <source>
        <dbReference type="ARBA" id="ARBA00023125"/>
    </source>
</evidence>
<dbReference type="NCBIfam" id="TIGR00643">
    <property type="entry name" value="recG"/>
    <property type="match status" value="1"/>
</dbReference>
<comment type="catalytic activity">
    <reaction evidence="12 15">
        <text>Couples ATP hydrolysis with the unwinding of duplex DNA by translocating in the 3'-5' direction.</text>
        <dbReference type="EC" id="5.6.2.4"/>
    </reaction>
</comment>
<gene>
    <name evidence="18" type="primary">recG</name>
    <name evidence="18" type="ORF">FYJ84_12360</name>
</gene>
<evidence type="ECO:0000256" key="7">
    <source>
        <dbReference type="ARBA" id="ARBA00022840"/>
    </source>
</evidence>
<dbReference type="CDD" id="cd04488">
    <property type="entry name" value="RecG_wedge_OBF"/>
    <property type="match status" value="1"/>
</dbReference>
<dbReference type="EC" id="5.6.2.4" evidence="13 15"/>
<dbReference type="EMBL" id="VUNR01000033">
    <property type="protein sequence ID" value="MSU09768.1"/>
    <property type="molecule type" value="Genomic_DNA"/>
</dbReference>
<keyword evidence="9 15" id="KW-0233">DNA recombination</keyword>
<name>A0A6I2UDX3_9FIRM</name>
<keyword evidence="8" id="KW-0238">DNA-binding</keyword>
<dbReference type="InterPro" id="IPR004609">
    <property type="entry name" value="ATP-dep_DNA_helicase_RecG"/>
</dbReference>
<evidence type="ECO:0000256" key="3">
    <source>
        <dbReference type="ARBA" id="ARBA00022741"/>
    </source>
</evidence>
<dbReference type="PROSITE" id="PS51192">
    <property type="entry name" value="HELICASE_ATP_BIND_1"/>
    <property type="match status" value="1"/>
</dbReference>
<dbReference type="NCBIfam" id="NF008165">
    <property type="entry name" value="PRK10917.1-3"/>
    <property type="match status" value="1"/>
</dbReference>
<dbReference type="InterPro" id="IPR012340">
    <property type="entry name" value="NA-bd_OB-fold"/>
</dbReference>
<comment type="function">
    <text evidence="15">Plays a critical role in recombination and DNA repair. Helps process Holliday junction intermediates to mature products by catalyzing branch migration. Has replication fork regression activity, unwinds stalled or blocked replication forks to make a HJ that can be resolved. Has a DNA unwinding activity characteristic of a DNA helicase with 3'-5' polarity.</text>
</comment>
<evidence type="ECO:0000256" key="12">
    <source>
        <dbReference type="ARBA" id="ARBA00034617"/>
    </source>
</evidence>
<dbReference type="Pfam" id="PF00270">
    <property type="entry name" value="DEAD"/>
    <property type="match status" value="1"/>
</dbReference>
<organism evidence="18 19">
    <name type="scientific">Anaerovibrio slackiae</name>
    <dbReference type="NCBI Taxonomy" id="2652309"/>
    <lineage>
        <taxon>Bacteria</taxon>
        <taxon>Bacillati</taxon>
        <taxon>Bacillota</taxon>
        <taxon>Negativicutes</taxon>
        <taxon>Selenomonadales</taxon>
        <taxon>Selenomonadaceae</taxon>
        <taxon>Anaerovibrio</taxon>
    </lineage>
</organism>
<evidence type="ECO:0000256" key="14">
    <source>
        <dbReference type="ARBA" id="ARBA00048988"/>
    </source>
</evidence>
<keyword evidence="19" id="KW-1185">Reference proteome</keyword>
<evidence type="ECO:0000256" key="11">
    <source>
        <dbReference type="ARBA" id="ARBA00023235"/>
    </source>
</evidence>
<keyword evidence="6 15" id="KW-0347">Helicase</keyword>
<dbReference type="SUPFAM" id="SSF50249">
    <property type="entry name" value="Nucleic acid-binding proteins"/>
    <property type="match status" value="1"/>
</dbReference>
<dbReference type="InterPro" id="IPR045562">
    <property type="entry name" value="RecG_dom3_C"/>
</dbReference>
<dbReference type="GO" id="GO:0016787">
    <property type="term" value="F:hydrolase activity"/>
    <property type="evidence" value="ECO:0007669"/>
    <property type="project" value="UniProtKB-KW"/>
</dbReference>
<evidence type="ECO:0000259" key="17">
    <source>
        <dbReference type="PROSITE" id="PS51194"/>
    </source>
</evidence>
<dbReference type="SMART" id="SM00490">
    <property type="entry name" value="HELICc"/>
    <property type="match status" value="1"/>
</dbReference>
<dbReference type="GO" id="GO:0005524">
    <property type="term" value="F:ATP binding"/>
    <property type="evidence" value="ECO:0007669"/>
    <property type="project" value="UniProtKB-KW"/>
</dbReference>
<dbReference type="InterPro" id="IPR047112">
    <property type="entry name" value="RecG/Mfd"/>
</dbReference>
<evidence type="ECO:0000256" key="2">
    <source>
        <dbReference type="ARBA" id="ARBA00017846"/>
    </source>
</evidence>
<dbReference type="InterPro" id="IPR033454">
    <property type="entry name" value="RecG_wedge"/>
</dbReference>
<dbReference type="GeneID" id="96779716"/>
<comment type="similarity">
    <text evidence="1 15">Belongs to the helicase family. RecG subfamily.</text>
</comment>
<sequence>MELSDDIEVLKGVGPKKAQQLHGLGLCSLFDLLTHFPRSYEDQSSITPIGRLEAGERATVAGVITGLQEKRAGRRGMVILTATISDGTGFLQLTWFNQKFLKQKLKTGRRIFASGRTAYAYGGQGQLAMSQMTSFEIVENEGADMEAKCGILPVYSAGENVKQSMLRALTEQLLGLAEAGELAVPEVIPEGVRQQYGLLPRLQACRQIHYPEDRQQVEKARYRLAFEELYLIQYGLMLLKKRRQERQQGIRFASCGSLTGGVLSSLPFRLTDDQQNAWQDICNDMERPVPMRRLVQGDVGSGKTVIAMLALVKAVENGFQGAMMAPTEILARQHFESFSGSLEPLGIRVALLSGRLTKKAKQEMYDRLAAHEIDIVIGTHALIQEDVSFANLGLVVTDEQHRFGINQRAVLEKKGNLVPDVLVMTATPIPRTLTLTVYGDLEVSLIRQLPPGRKPVRTFVRGRDRRELIYKFVLEEIKKGRQAYVVCPLIEMNEDSGLSSAQEVYEELTGGIFYGVKCGLVHGKLKQKEKEELMQEFYEGKIKLLVATTVIEVGVNVPNASIMVVENAQRFGLAQLHQLRGRIGRGEYASYCIFVAEERTEAARQRMEIMERTTDGFVLAEEDLKLRGPGQFFGSMQHGLPDLKIADVGQDIDILLRARQAAMETVKGGEGLPEVLAALQLQYREQFFNITEN</sequence>
<dbReference type="NCBIfam" id="NF008168">
    <property type="entry name" value="PRK10917.2-2"/>
    <property type="match status" value="1"/>
</dbReference>
<evidence type="ECO:0000313" key="19">
    <source>
        <dbReference type="Proteomes" id="UP000433181"/>
    </source>
</evidence>
<dbReference type="PANTHER" id="PTHR47964">
    <property type="entry name" value="ATP-DEPENDENT DNA HELICASE HOMOLOG RECG, CHLOROPLASTIC"/>
    <property type="match status" value="1"/>
</dbReference>
<evidence type="ECO:0000256" key="9">
    <source>
        <dbReference type="ARBA" id="ARBA00023172"/>
    </source>
</evidence>
<dbReference type="InterPro" id="IPR011545">
    <property type="entry name" value="DEAD/DEAH_box_helicase_dom"/>
</dbReference>
<proteinExistence type="inferred from homology"/>
<dbReference type="AlphaFoldDB" id="A0A6I2UDX3"/>
<evidence type="ECO:0000256" key="13">
    <source>
        <dbReference type="ARBA" id="ARBA00034808"/>
    </source>
</evidence>
<evidence type="ECO:0000256" key="15">
    <source>
        <dbReference type="RuleBase" id="RU363016"/>
    </source>
</evidence>
<evidence type="ECO:0000256" key="4">
    <source>
        <dbReference type="ARBA" id="ARBA00022763"/>
    </source>
</evidence>
<dbReference type="PANTHER" id="PTHR47964:SF1">
    <property type="entry name" value="ATP-DEPENDENT DNA HELICASE HOMOLOG RECG, CHLOROPLASTIC"/>
    <property type="match status" value="1"/>
</dbReference>
<feature type="domain" description="Helicase C-terminal" evidence="17">
    <location>
        <begin position="464"/>
        <end position="625"/>
    </location>
</feature>
<dbReference type="InterPro" id="IPR001650">
    <property type="entry name" value="Helicase_C-like"/>
</dbReference>
<dbReference type="Pfam" id="PF19833">
    <property type="entry name" value="RecG_dom3_C"/>
    <property type="match status" value="1"/>
</dbReference>
<keyword evidence="11" id="KW-0413">Isomerase</keyword>
<evidence type="ECO:0000256" key="6">
    <source>
        <dbReference type="ARBA" id="ARBA00022806"/>
    </source>
</evidence>
<keyword evidence="5 15" id="KW-0378">Hydrolase</keyword>
<dbReference type="GO" id="GO:0003677">
    <property type="term" value="F:DNA binding"/>
    <property type="evidence" value="ECO:0007669"/>
    <property type="project" value="UniProtKB-KW"/>
</dbReference>
<evidence type="ECO:0000259" key="16">
    <source>
        <dbReference type="PROSITE" id="PS51192"/>
    </source>
</evidence>
<dbReference type="SMART" id="SM00487">
    <property type="entry name" value="DEXDc"/>
    <property type="match status" value="1"/>
</dbReference>
<dbReference type="RefSeq" id="WP_154407928.1">
    <property type="nucleotide sequence ID" value="NZ_VUNR01000033.1"/>
</dbReference>
<comment type="catalytic activity">
    <reaction evidence="14 15">
        <text>ATP + H2O = ADP + phosphate + H(+)</text>
        <dbReference type="Rhea" id="RHEA:13065"/>
        <dbReference type="ChEBI" id="CHEBI:15377"/>
        <dbReference type="ChEBI" id="CHEBI:15378"/>
        <dbReference type="ChEBI" id="CHEBI:30616"/>
        <dbReference type="ChEBI" id="CHEBI:43474"/>
        <dbReference type="ChEBI" id="CHEBI:456216"/>
        <dbReference type="EC" id="5.6.2.4"/>
    </reaction>
</comment>
<dbReference type="Gene3D" id="2.40.50.140">
    <property type="entry name" value="Nucleic acid-binding proteins"/>
    <property type="match status" value="1"/>
</dbReference>
<protein>
    <recommendedName>
        <fullName evidence="2 15">ATP-dependent DNA helicase RecG</fullName>
        <ecNumber evidence="13 15">5.6.2.4</ecNumber>
    </recommendedName>
</protein>
<feature type="domain" description="Helicase ATP-binding" evidence="16">
    <location>
        <begin position="284"/>
        <end position="446"/>
    </location>
</feature>
<evidence type="ECO:0000256" key="1">
    <source>
        <dbReference type="ARBA" id="ARBA00007504"/>
    </source>
</evidence>
<dbReference type="SUPFAM" id="SSF52540">
    <property type="entry name" value="P-loop containing nucleoside triphosphate hydrolases"/>
    <property type="match status" value="2"/>
</dbReference>
<dbReference type="GO" id="GO:0006310">
    <property type="term" value="P:DNA recombination"/>
    <property type="evidence" value="ECO:0007669"/>
    <property type="project" value="UniProtKB-UniRule"/>
</dbReference>
<accession>A0A6I2UDX3</accession>
<dbReference type="GO" id="GO:0043138">
    <property type="term" value="F:3'-5' DNA helicase activity"/>
    <property type="evidence" value="ECO:0007669"/>
    <property type="project" value="UniProtKB-EC"/>
</dbReference>
<keyword evidence="7 15" id="KW-0067">ATP-binding</keyword>
<keyword evidence="10 15" id="KW-0234">DNA repair</keyword>
<dbReference type="Gene3D" id="3.40.50.300">
    <property type="entry name" value="P-loop containing nucleotide triphosphate hydrolases"/>
    <property type="match status" value="2"/>
</dbReference>
<keyword evidence="3 15" id="KW-0547">Nucleotide-binding</keyword>
<dbReference type="InterPro" id="IPR014001">
    <property type="entry name" value="Helicase_ATP-bd"/>
</dbReference>
<evidence type="ECO:0000313" key="18">
    <source>
        <dbReference type="EMBL" id="MSU09768.1"/>
    </source>
</evidence>
<dbReference type="PROSITE" id="PS51194">
    <property type="entry name" value="HELICASE_CTER"/>
    <property type="match status" value="1"/>
</dbReference>
<evidence type="ECO:0000256" key="5">
    <source>
        <dbReference type="ARBA" id="ARBA00022801"/>
    </source>
</evidence>
<keyword evidence="4 15" id="KW-0227">DNA damage</keyword>
<dbReference type="GO" id="GO:0006281">
    <property type="term" value="P:DNA repair"/>
    <property type="evidence" value="ECO:0007669"/>
    <property type="project" value="UniProtKB-UniRule"/>
</dbReference>